<keyword evidence="4" id="KW-0804">Transcription</keyword>
<dbReference type="eggNOG" id="COG0583">
    <property type="taxonomic scope" value="Bacteria"/>
</dbReference>
<dbReference type="Pfam" id="PF03466">
    <property type="entry name" value="LysR_substrate"/>
    <property type="match status" value="1"/>
</dbReference>
<dbReference type="Gene3D" id="1.10.10.10">
    <property type="entry name" value="Winged helix-like DNA-binding domain superfamily/Winged helix DNA-binding domain"/>
    <property type="match status" value="1"/>
</dbReference>
<dbReference type="Proteomes" id="UP000008514">
    <property type="component" value="Chromosome"/>
</dbReference>
<accession>K4IH70</accession>
<reference evidence="6" key="2">
    <citation type="submission" date="2012-09" db="EMBL/GenBank/DDBJ databases">
        <title>The complete sequence of Psychroflexus torquis an extreme psychrophile from sea-ice that is stimulated by light.</title>
        <authorList>
            <person name="Feng S."/>
            <person name="Powell S.M."/>
            <person name="Bowman J.P."/>
        </authorList>
    </citation>
    <scope>NUCLEOTIDE SEQUENCE [LARGE SCALE GENOMIC DNA]</scope>
    <source>
        <strain evidence="6">ATCC 700755</strain>
    </source>
</reference>
<protein>
    <submittedName>
        <fullName evidence="6">Transcriptional regulator, LysR family</fullName>
    </submittedName>
</protein>
<keyword evidence="3" id="KW-0238">DNA-binding</keyword>
<evidence type="ECO:0000256" key="2">
    <source>
        <dbReference type="ARBA" id="ARBA00023015"/>
    </source>
</evidence>
<dbReference type="OrthoDB" id="9785745at2"/>
<dbReference type="InterPro" id="IPR005119">
    <property type="entry name" value="LysR_subst-bd"/>
</dbReference>
<dbReference type="GO" id="GO:0003700">
    <property type="term" value="F:DNA-binding transcription factor activity"/>
    <property type="evidence" value="ECO:0007669"/>
    <property type="project" value="InterPro"/>
</dbReference>
<evidence type="ECO:0000259" key="5">
    <source>
        <dbReference type="PROSITE" id="PS50931"/>
    </source>
</evidence>
<organism evidence="6 7">
    <name type="scientific">Psychroflexus torquis (strain ATCC 700755 / CIP 106069 / ACAM 623)</name>
    <dbReference type="NCBI Taxonomy" id="313595"/>
    <lineage>
        <taxon>Bacteria</taxon>
        <taxon>Pseudomonadati</taxon>
        <taxon>Bacteroidota</taxon>
        <taxon>Flavobacteriia</taxon>
        <taxon>Flavobacteriales</taxon>
        <taxon>Flavobacteriaceae</taxon>
        <taxon>Psychroflexus</taxon>
    </lineage>
</organism>
<dbReference type="InterPro" id="IPR036390">
    <property type="entry name" value="WH_DNA-bd_sf"/>
</dbReference>
<dbReference type="STRING" id="313595.P700755_003034"/>
<feature type="domain" description="HTH lysR-type" evidence="5">
    <location>
        <begin position="1"/>
        <end position="60"/>
    </location>
</feature>
<dbReference type="RefSeq" id="WP_015025263.1">
    <property type="nucleotide sequence ID" value="NC_018721.1"/>
</dbReference>
<name>K4IH70_PSYTT</name>
<dbReference type="KEGG" id="ptq:P700755_003034"/>
<keyword evidence="7" id="KW-1185">Reference proteome</keyword>
<dbReference type="EMBL" id="CP003879">
    <property type="protein sequence ID" value="AFU69709.1"/>
    <property type="molecule type" value="Genomic_DNA"/>
</dbReference>
<dbReference type="Gene3D" id="3.40.190.10">
    <property type="entry name" value="Periplasmic binding protein-like II"/>
    <property type="match status" value="2"/>
</dbReference>
<dbReference type="PANTHER" id="PTHR30126:SF5">
    <property type="entry name" value="HTH-TYPE TRANSCRIPTIONAL ACTIVATOR CMPR"/>
    <property type="match status" value="1"/>
</dbReference>
<proteinExistence type="inferred from homology"/>
<dbReference type="GO" id="GO:0000976">
    <property type="term" value="F:transcription cis-regulatory region binding"/>
    <property type="evidence" value="ECO:0007669"/>
    <property type="project" value="TreeGrafter"/>
</dbReference>
<evidence type="ECO:0000256" key="1">
    <source>
        <dbReference type="ARBA" id="ARBA00009437"/>
    </source>
</evidence>
<dbReference type="AlphaFoldDB" id="K4IH70"/>
<dbReference type="SUPFAM" id="SSF53850">
    <property type="entry name" value="Periplasmic binding protein-like II"/>
    <property type="match status" value="1"/>
</dbReference>
<gene>
    <name evidence="6" type="ordered locus">P700755_003034</name>
</gene>
<dbReference type="HOGENOM" id="CLU_039613_6_1_10"/>
<reference evidence="6" key="1">
    <citation type="submission" date="2006-03" db="EMBL/GenBank/DDBJ databases">
        <authorList>
            <person name="Bowman J."/>
            <person name="Ferriera S."/>
            <person name="Johnson J."/>
            <person name="Kravitz S."/>
            <person name="Halpern A."/>
            <person name="Remington K."/>
            <person name="Beeson K."/>
            <person name="Tran B."/>
            <person name="Rogers Y.-H."/>
            <person name="Friedman R."/>
            <person name="Venter J.C."/>
        </authorList>
    </citation>
    <scope>NUCLEOTIDE SEQUENCE [LARGE SCALE GENOMIC DNA]</scope>
    <source>
        <strain evidence="6">ATCC 700755</strain>
    </source>
</reference>
<dbReference type="PANTHER" id="PTHR30126">
    <property type="entry name" value="HTH-TYPE TRANSCRIPTIONAL REGULATOR"/>
    <property type="match status" value="1"/>
</dbReference>
<dbReference type="InterPro" id="IPR036388">
    <property type="entry name" value="WH-like_DNA-bd_sf"/>
</dbReference>
<sequence>MKYTLHQLQLFLEISQCKSITKTAETLHLSQPAVSIQLKNLQDQFSIPLTEVVGRKLYVTEFGMEIAEAAKKIIEEVDAINYKSLSYAGKLSGKIKISVASTGKYVMPYFLSDFMNKHKGVDLIMDVTNKTKVLRSMERNEVDFALVSVLPKKLKVNSVELMKNQLYFVGGSQLELKQVPTQKELFTKLPLIFREEGSATRNAMEQFTSKHSYQIRKKIELTSNEAVKQAVQAGLGFSIMPLIGIKNELKEKELQIIPVKGLPISTTWQVIWLSSKNLSPAATAYLEYLKINKERIIDSHFSWIKKYES</sequence>
<comment type="similarity">
    <text evidence="1">Belongs to the LysR transcriptional regulatory family.</text>
</comment>
<dbReference type="Pfam" id="PF00126">
    <property type="entry name" value="HTH_1"/>
    <property type="match status" value="1"/>
</dbReference>
<evidence type="ECO:0000313" key="6">
    <source>
        <dbReference type="EMBL" id="AFU69709.1"/>
    </source>
</evidence>
<evidence type="ECO:0000313" key="7">
    <source>
        <dbReference type="Proteomes" id="UP000008514"/>
    </source>
</evidence>
<evidence type="ECO:0000256" key="3">
    <source>
        <dbReference type="ARBA" id="ARBA00023125"/>
    </source>
</evidence>
<dbReference type="PROSITE" id="PS50931">
    <property type="entry name" value="HTH_LYSR"/>
    <property type="match status" value="1"/>
</dbReference>
<dbReference type="SUPFAM" id="SSF46785">
    <property type="entry name" value="Winged helix' DNA-binding domain"/>
    <property type="match status" value="1"/>
</dbReference>
<dbReference type="InterPro" id="IPR000847">
    <property type="entry name" value="LysR_HTH_N"/>
</dbReference>
<keyword evidence="2" id="KW-0805">Transcription regulation</keyword>
<evidence type="ECO:0000256" key="4">
    <source>
        <dbReference type="ARBA" id="ARBA00023163"/>
    </source>
</evidence>